<keyword evidence="3" id="KW-0808">Transferase</keyword>
<feature type="domain" description="Protein kinase" evidence="12">
    <location>
        <begin position="13"/>
        <end position="278"/>
    </location>
</feature>
<dbReference type="EMBL" id="JBBMEZ010000008">
    <property type="protein sequence ID" value="MEQ2469553.1"/>
    <property type="molecule type" value="Genomic_DNA"/>
</dbReference>
<keyword evidence="2" id="KW-0723">Serine/threonine-protein kinase</keyword>
<evidence type="ECO:0000256" key="8">
    <source>
        <dbReference type="ARBA" id="ARBA00048679"/>
    </source>
</evidence>
<dbReference type="PROSITE" id="PS50011">
    <property type="entry name" value="PROTEIN_KINASE_DOM"/>
    <property type="match status" value="1"/>
</dbReference>
<dbReference type="PROSITE" id="PS00108">
    <property type="entry name" value="PROTEIN_KINASE_ST"/>
    <property type="match status" value="1"/>
</dbReference>
<reference evidence="14 15" key="1">
    <citation type="submission" date="2024-03" db="EMBL/GenBank/DDBJ databases">
        <title>Human intestinal bacterial collection.</title>
        <authorList>
            <person name="Pauvert C."/>
            <person name="Hitch T.C.A."/>
            <person name="Clavel T."/>
        </authorList>
    </citation>
    <scope>NUCLEOTIDE SEQUENCE [LARGE SCALE GENOMIC DNA]</scope>
    <source>
        <strain evidence="14 15">CLA-JM-H38</strain>
    </source>
</reference>
<accession>A0ABV1FAH1</accession>
<dbReference type="CDD" id="cd06577">
    <property type="entry name" value="PASTA_pknB"/>
    <property type="match status" value="3"/>
</dbReference>
<dbReference type="EC" id="2.7.11.1" evidence="1"/>
<name>A0ABV1FAH1_9FIRM</name>
<evidence type="ECO:0000256" key="6">
    <source>
        <dbReference type="ARBA" id="ARBA00022840"/>
    </source>
</evidence>
<sequence>MDKYLGKRLDGRYEIHELIGVGGMANVYRCTDTVDDREVAVKILKDEYLNNEEFIRRFKNESKAIAMLSHPNIVKVYDVSFGDMIQYIVMEYIDGITLKEYIDQQGIIEWKDAIHLTAQILKALQHAHECGIVHRDIKPQNIMLLQDGTIKVTDFGIARFSDKSTRTMTEQAIGSVHYIAPEQARGDATDGKTDIYSVGVMLYEMLTGKLPFDGDSAVTIALMQLQSTPKHPREINPGIPIGLEQITMKAMEKLPSDRYTSAAEMLSDIERFRLNPSIVFDYGNKSFVDNQPTKFVHSLRDGRVRNKIDNEATKVVDMPQDDVVVKEEQFADEDFVKEHKPSYYAVKGIVIAAVAVCAIFFALAMFRGCSTSQAKDVEVPDYVGKSFVSIKENNPNDFKFEVKSEYDESKEMGVILDQEPKGGSMKVKSGSTITVTVNGTDTEVSVPYVTNYSEKEASQALKEKNLIPEIVYVENTKTPKGYTIECFPKAGVKTTIGSTVYVYIASGERTKQVTLPSVDGLMLSEAKQTLVDLGLTVETVQDDESKEPKDTVLGMSPLQYGKVDAGSVVTLTVSSGLGDENTVNIFVDLPSDVEDSVDMTVIVDGAVDSRNSKTLVPKYNKTYTLELKGSGTSTVVIQLDGQAYREYSVDFASAAVTTTASHDYVRATTAPPETEPSTQYYTDPYVAPDTTVQPVTDDPEL</sequence>
<feature type="domain" description="PASTA" evidence="13">
    <location>
        <begin position="373"/>
        <end position="439"/>
    </location>
</feature>
<evidence type="ECO:0000259" key="13">
    <source>
        <dbReference type="PROSITE" id="PS51178"/>
    </source>
</evidence>
<dbReference type="Gene3D" id="3.30.10.20">
    <property type="match status" value="3"/>
</dbReference>
<dbReference type="CDD" id="cd14014">
    <property type="entry name" value="STKc_PknB_like"/>
    <property type="match status" value="1"/>
</dbReference>
<dbReference type="Pfam" id="PF03793">
    <property type="entry name" value="PASTA"/>
    <property type="match status" value="3"/>
</dbReference>
<organism evidence="14 15">
    <name type="scientific">Ruminococcoides intestinale</name>
    <dbReference type="NCBI Taxonomy" id="3133162"/>
    <lineage>
        <taxon>Bacteria</taxon>
        <taxon>Bacillati</taxon>
        <taxon>Bacillota</taxon>
        <taxon>Clostridia</taxon>
        <taxon>Eubacteriales</taxon>
        <taxon>Oscillospiraceae</taxon>
        <taxon>Ruminococcoides</taxon>
    </lineage>
</organism>
<dbReference type="InterPro" id="IPR000719">
    <property type="entry name" value="Prot_kinase_dom"/>
</dbReference>
<dbReference type="Gene3D" id="1.10.510.10">
    <property type="entry name" value="Transferase(Phosphotransferase) domain 1"/>
    <property type="match status" value="1"/>
</dbReference>
<comment type="catalytic activity">
    <reaction evidence="8">
        <text>L-seryl-[protein] + ATP = O-phospho-L-seryl-[protein] + ADP + H(+)</text>
        <dbReference type="Rhea" id="RHEA:17989"/>
        <dbReference type="Rhea" id="RHEA-COMP:9863"/>
        <dbReference type="Rhea" id="RHEA-COMP:11604"/>
        <dbReference type="ChEBI" id="CHEBI:15378"/>
        <dbReference type="ChEBI" id="CHEBI:29999"/>
        <dbReference type="ChEBI" id="CHEBI:30616"/>
        <dbReference type="ChEBI" id="CHEBI:83421"/>
        <dbReference type="ChEBI" id="CHEBI:456216"/>
        <dbReference type="EC" id="2.7.11.1"/>
    </reaction>
</comment>
<dbReference type="InterPro" id="IPR017441">
    <property type="entry name" value="Protein_kinase_ATP_BS"/>
</dbReference>
<dbReference type="PANTHER" id="PTHR43289">
    <property type="entry name" value="MITOGEN-ACTIVATED PROTEIN KINASE KINASE KINASE 20-RELATED"/>
    <property type="match status" value="1"/>
</dbReference>
<evidence type="ECO:0000256" key="1">
    <source>
        <dbReference type="ARBA" id="ARBA00012513"/>
    </source>
</evidence>
<feature type="binding site" evidence="9">
    <location>
        <position position="42"/>
    </location>
    <ligand>
        <name>ATP</name>
        <dbReference type="ChEBI" id="CHEBI:30616"/>
    </ligand>
</feature>
<keyword evidence="4 9" id="KW-0547">Nucleotide-binding</keyword>
<comment type="catalytic activity">
    <reaction evidence="7">
        <text>L-threonyl-[protein] + ATP = O-phospho-L-threonyl-[protein] + ADP + H(+)</text>
        <dbReference type="Rhea" id="RHEA:46608"/>
        <dbReference type="Rhea" id="RHEA-COMP:11060"/>
        <dbReference type="Rhea" id="RHEA-COMP:11605"/>
        <dbReference type="ChEBI" id="CHEBI:15378"/>
        <dbReference type="ChEBI" id="CHEBI:30013"/>
        <dbReference type="ChEBI" id="CHEBI:30616"/>
        <dbReference type="ChEBI" id="CHEBI:61977"/>
        <dbReference type="ChEBI" id="CHEBI:456216"/>
        <dbReference type="EC" id="2.7.11.1"/>
    </reaction>
</comment>
<evidence type="ECO:0000313" key="15">
    <source>
        <dbReference type="Proteomes" id="UP001490816"/>
    </source>
</evidence>
<dbReference type="PANTHER" id="PTHR43289:SF34">
    <property type="entry name" value="SERINE_THREONINE-PROTEIN KINASE YBDM-RELATED"/>
    <property type="match status" value="1"/>
</dbReference>
<protein>
    <recommendedName>
        <fullName evidence="1">non-specific serine/threonine protein kinase</fullName>
        <ecNumber evidence="1">2.7.11.1</ecNumber>
    </recommendedName>
</protein>
<dbReference type="InterPro" id="IPR008271">
    <property type="entry name" value="Ser/Thr_kinase_AS"/>
</dbReference>
<dbReference type="SMART" id="SM00740">
    <property type="entry name" value="PASTA"/>
    <property type="match status" value="3"/>
</dbReference>
<evidence type="ECO:0000256" key="9">
    <source>
        <dbReference type="PROSITE-ProRule" id="PRU10141"/>
    </source>
</evidence>
<dbReference type="Pfam" id="PF00069">
    <property type="entry name" value="Pkinase"/>
    <property type="match status" value="1"/>
</dbReference>
<feature type="domain" description="PASTA" evidence="13">
    <location>
        <begin position="440"/>
        <end position="506"/>
    </location>
</feature>
<keyword evidence="6 9" id="KW-0067">ATP-binding</keyword>
<dbReference type="NCBIfam" id="NF033483">
    <property type="entry name" value="PknB_PASTA_kin"/>
    <property type="match status" value="1"/>
</dbReference>
<dbReference type="Gene3D" id="3.30.200.20">
    <property type="entry name" value="Phosphorylase Kinase, domain 1"/>
    <property type="match status" value="1"/>
</dbReference>
<keyword evidence="5 14" id="KW-0418">Kinase</keyword>
<gene>
    <name evidence="14" type="primary">pknB</name>
    <name evidence="14" type="ORF">WMO39_04270</name>
</gene>
<evidence type="ECO:0000256" key="11">
    <source>
        <dbReference type="SAM" id="Phobius"/>
    </source>
</evidence>
<dbReference type="InterPro" id="IPR005543">
    <property type="entry name" value="PASTA_dom"/>
</dbReference>
<dbReference type="InterPro" id="IPR011009">
    <property type="entry name" value="Kinase-like_dom_sf"/>
</dbReference>
<dbReference type="GO" id="GO:0016301">
    <property type="term" value="F:kinase activity"/>
    <property type="evidence" value="ECO:0007669"/>
    <property type="project" value="UniProtKB-KW"/>
</dbReference>
<comment type="caution">
    <text evidence="14">The sequence shown here is derived from an EMBL/GenBank/DDBJ whole genome shotgun (WGS) entry which is preliminary data.</text>
</comment>
<dbReference type="SUPFAM" id="SSF56112">
    <property type="entry name" value="Protein kinase-like (PK-like)"/>
    <property type="match status" value="1"/>
</dbReference>
<feature type="region of interest" description="Disordered" evidence="10">
    <location>
        <begin position="668"/>
        <end position="701"/>
    </location>
</feature>
<evidence type="ECO:0000256" key="2">
    <source>
        <dbReference type="ARBA" id="ARBA00022527"/>
    </source>
</evidence>
<evidence type="ECO:0000256" key="4">
    <source>
        <dbReference type="ARBA" id="ARBA00022741"/>
    </source>
</evidence>
<feature type="transmembrane region" description="Helical" evidence="11">
    <location>
        <begin position="344"/>
        <end position="366"/>
    </location>
</feature>
<dbReference type="PROSITE" id="PS51178">
    <property type="entry name" value="PASTA"/>
    <property type="match status" value="3"/>
</dbReference>
<dbReference type="PROSITE" id="PS00107">
    <property type="entry name" value="PROTEIN_KINASE_ATP"/>
    <property type="match status" value="1"/>
</dbReference>
<proteinExistence type="predicted"/>
<evidence type="ECO:0000256" key="3">
    <source>
        <dbReference type="ARBA" id="ARBA00022679"/>
    </source>
</evidence>
<dbReference type="RefSeq" id="WP_303666605.1">
    <property type="nucleotide sequence ID" value="NZ_JBBMEZ010000008.1"/>
</dbReference>
<evidence type="ECO:0000313" key="14">
    <source>
        <dbReference type="EMBL" id="MEQ2469553.1"/>
    </source>
</evidence>
<keyword evidence="11" id="KW-0472">Membrane</keyword>
<evidence type="ECO:0000256" key="7">
    <source>
        <dbReference type="ARBA" id="ARBA00047899"/>
    </source>
</evidence>
<evidence type="ECO:0000256" key="10">
    <source>
        <dbReference type="SAM" id="MobiDB-lite"/>
    </source>
</evidence>
<keyword evidence="11" id="KW-1133">Transmembrane helix</keyword>
<keyword evidence="11" id="KW-0812">Transmembrane</keyword>
<dbReference type="SMART" id="SM00220">
    <property type="entry name" value="S_TKc"/>
    <property type="match status" value="1"/>
</dbReference>
<feature type="domain" description="PASTA" evidence="13">
    <location>
        <begin position="509"/>
        <end position="575"/>
    </location>
</feature>
<evidence type="ECO:0000259" key="12">
    <source>
        <dbReference type="PROSITE" id="PS50011"/>
    </source>
</evidence>
<evidence type="ECO:0000256" key="5">
    <source>
        <dbReference type="ARBA" id="ARBA00022777"/>
    </source>
</evidence>
<keyword evidence="15" id="KW-1185">Reference proteome</keyword>
<dbReference type="Proteomes" id="UP001490816">
    <property type="component" value="Unassembled WGS sequence"/>
</dbReference>